<reference evidence="2" key="1">
    <citation type="journal article" date="2019" name="Philos. Trans. R. Soc. Lond., B, Biol. Sci.">
        <title>Targeted metagenomic recovery of four divergent viruses reveals shared and distinctive characteristics of giant viruses of marine eukaryotes.</title>
        <authorList>
            <person name="Needham D.M."/>
            <person name="Poirier C."/>
            <person name="Hehenberger E."/>
            <person name="Jimenez V."/>
            <person name="Swalwell J.E."/>
            <person name="Santoro A.E."/>
            <person name="Worden A.Z."/>
        </authorList>
    </citation>
    <scope>NUCLEOTIDE SEQUENCE</scope>
    <source>
        <strain evidence="2">MPacV-611</strain>
    </source>
</reference>
<keyword evidence="1" id="KW-1133">Transmembrane helix</keyword>
<protein>
    <submittedName>
        <fullName evidence="2">Uncharacterized protein</fullName>
    </submittedName>
</protein>
<organism evidence="2">
    <name type="scientific">Megaviridae environmental sample</name>
    <dbReference type="NCBI Taxonomy" id="1737588"/>
    <lineage>
        <taxon>Viruses</taxon>
        <taxon>Varidnaviria</taxon>
        <taxon>Bamfordvirae</taxon>
        <taxon>Nucleocytoviricota</taxon>
        <taxon>Megaviricetes</taxon>
        <taxon>Imitervirales</taxon>
        <taxon>Mimiviridae</taxon>
        <taxon>environmental samples</taxon>
    </lineage>
</organism>
<name>A0A5J6VKC9_9VIRU</name>
<accession>A0A5J6VKC9</accession>
<keyword evidence="1" id="KW-0812">Transmembrane</keyword>
<evidence type="ECO:0000256" key="1">
    <source>
        <dbReference type="SAM" id="Phobius"/>
    </source>
</evidence>
<evidence type="ECO:0000313" key="2">
    <source>
        <dbReference type="EMBL" id="QFG74532.1"/>
    </source>
</evidence>
<proteinExistence type="predicted"/>
<keyword evidence="1" id="KW-0472">Membrane</keyword>
<feature type="transmembrane region" description="Helical" evidence="1">
    <location>
        <begin position="55"/>
        <end position="74"/>
    </location>
</feature>
<dbReference type="EMBL" id="MN448289">
    <property type="protein sequence ID" value="QFG74532.1"/>
    <property type="molecule type" value="Genomic_DNA"/>
</dbReference>
<sequence length="81" mass="9086">MNIKNINSNKNEKNSVIYIEKAVKYILFTGTVFLIIRYGRLTSGCVISDKDNTKLAFVISIAMAIIDIVTPNVINEDDSFI</sequence>